<evidence type="ECO:0000313" key="1">
    <source>
        <dbReference type="EMBL" id="CBG71238.1"/>
    </source>
</evidence>
<organism evidence="1 2">
    <name type="scientific">Streptomyces scabiei (strain 87.22)</name>
    <dbReference type="NCBI Taxonomy" id="680198"/>
    <lineage>
        <taxon>Bacteria</taxon>
        <taxon>Bacillati</taxon>
        <taxon>Actinomycetota</taxon>
        <taxon>Actinomycetes</taxon>
        <taxon>Kitasatosporales</taxon>
        <taxon>Streptomycetaceae</taxon>
        <taxon>Streptomyces</taxon>
    </lineage>
</organism>
<dbReference type="STRING" id="680198.SCAB_41661"/>
<dbReference type="InterPro" id="IPR011990">
    <property type="entry name" value="TPR-like_helical_dom_sf"/>
</dbReference>
<dbReference type="KEGG" id="scb:SCAB_41661"/>
<dbReference type="Pfam" id="PF13424">
    <property type="entry name" value="TPR_12"/>
    <property type="match status" value="3"/>
</dbReference>
<dbReference type="SUPFAM" id="SSF52540">
    <property type="entry name" value="P-loop containing nucleoside triphosphate hydrolases"/>
    <property type="match status" value="1"/>
</dbReference>
<dbReference type="Proteomes" id="UP000001444">
    <property type="component" value="Chromosome"/>
</dbReference>
<evidence type="ECO:0000313" key="2">
    <source>
        <dbReference type="Proteomes" id="UP000001444"/>
    </source>
</evidence>
<dbReference type="AlphaFoldDB" id="C9Z3Y4"/>
<dbReference type="EMBL" id="FN554889">
    <property type="protein sequence ID" value="CBG71238.1"/>
    <property type="molecule type" value="Genomic_DNA"/>
</dbReference>
<dbReference type="PRINTS" id="PR00364">
    <property type="entry name" value="DISEASERSIST"/>
</dbReference>
<sequence length="700" mass="75250">MVEASGERAVAFGGSARNAATGDHVTQIDTQIDHATVLPAEAFRPMGELDKRLVKLPVPTRLFVGRELELGLLDQAVGASEVVAVHGLGGIGKSTLVAHWVRAATTDANPVWWIAADSPTAIDAGLTGLGMAMQPELVDVLPPQALRERAVQWLATHEGWLIVLDNVSDPAHVEPLLERAPGGRFVITSRRATGWHEAATCVDLDVLDTAHAAELFGRICPAGRAGAPELAGELGNLPLAVEQAAAFCRETGTSAERYLEMLAAYPADMFAASAEGGDPERTVARVWRVTLDRLDEGDLTAGVLLSVLAWYAPDAIPRSVLEAGARPLAVAQGLGRLAAHSMIAMQGDTISVHRLVQAVVRTPGGEEPAEAEFIALARNHAIRLLLTALPEDYEDIGCWPTWRSLLPHVQALADHVAPDEEVEELGRLANETGMFLCGQKAAREAVPLLERAHNICVRLLGSENPNALTVASNLAQAYAEAGDPGPAITLLQRVCEDGWRVLGAGSPEFAVLLGNLGSVHYAADDLDMAIELHARSVEMLRNTVGRDDPRTFRARGNLLNDLISAGQGEQAVTVMEEYVEDAVRRHGEDHPVTLNARNNLAGAYRESGDLDQAIALLRRNVADRERLLSRSHPQTLLSLNNLGGAYHRAGRTSEAISAYQEAWEGYVRSLGEDHPSTRKVRDNLVDTTHEAAHLEAPRLE</sequence>
<accession>C9Z3Y4</accession>
<dbReference type="InterPro" id="IPR053137">
    <property type="entry name" value="NLR-like"/>
</dbReference>
<proteinExistence type="predicted"/>
<dbReference type="HOGENOM" id="CLU_000288_125_8_11"/>
<dbReference type="SUPFAM" id="SSF48452">
    <property type="entry name" value="TPR-like"/>
    <property type="match status" value="2"/>
</dbReference>
<name>C9Z3Y4_STRSW</name>
<keyword evidence="2" id="KW-1185">Reference proteome</keyword>
<dbReference type="Gene3D" id="3.40.50.300">
    <property type="entry name" value="P-loop containing nucleotide triphosphate hydrolases"/>
    <property type="match status" value="1"/>
</dbReference>
<dbReference type="Gene3D" id="1.25.40.10">
    <property type="entry name" value="Tetratricopeptide repeat domain"/>
    <property type="match status" value="2"/>
</dbReference>
<dbReference type="RefSeq" id="WP_013001855.1">
    <property type="nucleotide sequence ID" value="NC_013929.1"/>
</dbReference>
<dbReference type="PANTHER" id="PTHR46082:SF6">
    <property type="entry name" value="AAA+ ATPASE DOMAIN-CONTAINING PROTEIN-RELATED"/>
    <property type="match status" value="1"/>
</dbReference>
<gene>
    <name evidence="1" type="ordered locus">SCAB_41661</name>
</gene>
<dbReference type="eggNOG" id="COG0457">
    <property type="taxonomic scope" value="Bacteria"/>
</dbReference>
<reference evidence="1 2" key="1">
    <citation type="journal article" date="2010" name="Mol. Plant Microbe Interact.">
        <title>Streptomyces scabies 87-22 contains a coronafacic acid-like biosynthetic cluster that contributes to plant-microbe interactions.</title>
        <authorList>
            <person name="Bignell D.R."/>
            <person name="Seipke R.F."/>
            <person name="Huguet-Tapia J.C."/>
            <person name="Chambers A.H."/>
            <person name="Parry R.J."/>
            <person name="Loria R."/>
        </authorList>
    </citation>
    <scope>NUCLEOTIDE SEQUENCE [LARGE SCALE GENOMIC DNA]</scope>
    <source>
        <strain evidence="1 2">87.22</strain>
    </source>
</reference>
<protein>
    <submittedName>
        <fullName evidence="1">Putative ATP/GTP-binding protein</fullName>
    </submittedName>
</protein>
<dbReference type="PANTHER" id="PTHR46082">
    <property type="entry name" value="ATP/GTP-BINDING PROTEIN-RELATED"/>
    <property type="match status" value="1"/>
</dbReference>
<dbReference type="InterPro" id="IPR027417">
    <property type="entry name" value="P-loop_NTPase"/>
</dbReference>
<dbReference type="GeneID" id="24314053"/>